<reference evidence="1" key="1">
    <citation type="journal article" date="2020" name="Cell">
        <title>Large-Scale Comparative Analyses of Tick Genomes Elucidate Their Genetic Diversity and Vector Capacities.</title>
        <authorList>
            <consortium name="Tick Genome and Microbiome Consortium (TIGMIC)"/>
            <person name="Jia N."/>
            <person name="Wang J."/>
            <person name="Shi W."/>
            <person name="Du L."/>
            <person name="Sun Y."/>
            <person name="Zhan W."/>
            <person name="Jiang J.F."/>
            <person name="Wang Q."/>
            <person name="Zhang B."/>
            <person name="Ji P."/>
            <person name="Bell-Sakyi L."/>
            <person name="Cui X.M."/>
            <person name="Yuan T.T."/>
            <person name="Jiang B.G."/>
            <person name="Yang W.F."/>
            <person name="Lam T.T."/>
            <person name="Chang Q.C."/>
            <person name="Ding S.J."/>
            <person name="Wang X.J."/>
            <person name="Zhu J.G."/>
            <person name="Ruan X.D."/>
            <person name="Zhao L."/>
            <person name="Wei J.T."/>
            <person name="Ye R.Z."/>
            <person name="Que T.C."/>
            <person name="Du C.H."/>
            <person name="Zhou Y.H."/>
            <person name="Cheng J.X."/>
            <person name="Dai P.F."/>
            <person name="Guo W.B."/>
            <person name="Han X.H."/>
            <person name="Huang E.J."/>
            <person name="Li L.F."/>
            <person name="Wei W."/>
            <person name="Gao Y.C."/>
            <person name="Liu J.Z."/>
            <person name="Shao H.Z."/>
            <person name="Wang X."/>
            <person name="Wang C.C."/>
            <person name="Yang T.C."/>
            <person name="Huo Q.B."/>
            <person name="Li W."/>
            <person name="Chen H.Y."/>
            <person name="Chen S.E."/>
            <person name="Zhou L.G."/>
            <person name="Ni X.B."/>
            <person name="Tian J.H."/>
            <person name="Sheng Y."/>
            <person name="Liu T."/>
            <person name="Pan Y.S."/>
            <person name="Xia L.Y."/>
            <person name="Li J."/>
            <person name="Zhao F."/>
            <person name="Cao W.C."/>
        </authorList>
    </citation>
    <scope>NUCLEOTIDE SEQUENCE</scope>
    <source>
        <strain evidence="1">Rmic-2018</strain>
    </source>
</reference>
<keyword evidence="2" id="KW-1185">Reference proteome</keyword>
<evidence type="ECO:0000313" key="1">
    <source>
        <dbReference type="EMBL" id="KAH8030571.1"/>
    </source>
</evidence>
<dbReference type="EMBL" id="JABSTU010000005">
    <property type="protein sequence ID" value="KAH8030571.1"/>
    <property type="molecule type" value="Genomic_DNA"/>
</dbReference>
<proteinExistence type="predicted"/>
<name>A0A9J6E7K6_RHIMP</name>
<protein>
    <submittedName>
        <fullName evidence="1">Uncharacterized protein</fullName>
    </submittedName>
</protein>
<organism evidence="1 2">
    <name type="scientific">Rhipicephalus microplus</name>
    <name type="common">Cattle tick</name>
    <name type="synonym">Boophilus microplus</name>
    <dbReference type="NCBI Taxonomy" id="6941"/>
    <lineage>
        <taxon>Eukaryota</taxon>
        <taxon>Metazoa</taxon>
        <taxon>Ecdysozoa</taxon>
        <taxon>Arthropoda</taxon>
        <taxon>Chelicerata</taxon>
        <taxon>Arachnida</taxon>
        <taxon>Acari</taxon>
        <taxon>Parasitiformes</taxon>
        <taxon>Ixodida</taxon>
        <taxon>Ixodoidea</taxon>
        <taxon>Ixodidae</taxon>
        <taxon>Rhipicephalinae</taxon>
        <taxon>Rhipicephalus</taxon>
        <taxon>Boophilus</taxon>
    </lineage>
</organism>
<reference evidence="1" key="2">
    <citation type="submission" date="2021-09" db="EMBL/GenBank/DDBJ databases">
        <authorList>
            <person name="Jia N."/>
            <person name="Wang J."/>
            <person name="Shi W."/>
            <person name="Du L."/>
            <person name="Sun Y."/>
            <person name="Zhan W."/>
            <person name="Jiang J."/>
            <person name="Wang Q."/>
            <person name="Zhang B."/>
            <person name="Ji P."/>
            <person name="Sakyi L.B."/>
            <person name="Cui X."/>
            <person name="Yuan T."/>
            <person name="Jiang B."/>
            <person name="Yang W."/>
            <person name="Lam T.T.-Y."/>
            <person name="Chang Q."/>
            <person name="Ding S."/>
            <person name="Wang X."/>
            <person name="Zhu J."/>
            <person name="Ruan X."/>
            <person name="Zhao L."/>
            <person name="Wei J."/>
            <person name="Que T."/>
            <person name="Du C."/>
            <person name="Cheng J."/>
            <person name="Dai P."/>
            <person name="Han X."/>
            <person name="Huang E."/>
            <person name="Gao Y."/>
            <person name="Liu J."/>
            <person name="Shao H."/>
            <person name="Ye R."/>
            <person name="Li L."/>
            <person name="Wei W."/>
            <person name="Wang X."/>
            <person name="Wang C."/>
            <person name="Huo Q."/>
            <person name="Li W."/>
            <person name="Guo W."/>
            <person name="Chen H."/>
            <person name="Chen S."/>
            <person name="Zhou L."/>
            <person name="Zhou L."/>
            <person name="Ni X."/>
            <person name="Tian J."/>
            <person name="Zhou Y."/>
            <person name="Sheng Y."/>
            <person name="Liu T."/>
            <person name="Pan Y."/>
            <person name="Xia L."/>
            <person name="Li J."/>
            <person name="Zhao F."/>
            <person name="Cao W."/>
        </authorList>
    </citation>
    <scope>NUCLEOTIDE SEQUENCE</scope>
    <source>
        <strain evidence="1">Rmic-2018</strain>
        <tissue evidence="1">Larvae</tissue>
    </source>
</reference>
<gene>
    <name evidence="1" type="ORF">HPB51_009399</name>
</gene>
<dbReference type="AlphaFoldDB" id="A0A9J6E7K6"/>
<accession>A0A9J6E7K6</accession>
<comment type="caution">
    <text evidence="1">The sequence shown here is derived from an EMBL/GenBank/DDBJ whole genome shotgun (WGS) entry which is preliminary data.</text>
</comment>
<sequence length="134" mass="15391">MVRPLRGVVRHHEWLTENASTAGDDELRPRLLATAKERHERLERMTIQQALLEYPFLATEHSVCSYLPPLFCDICGKHCDLSFQLQLEFNLLFKKNILDDVMKGFECLCAMILSHGHQEEVTDFSTLASGNVFL</sequence>
<dbReference type="Proteomes" id="UP000821866">
    <property type="component" value="Chromosome 3"/>
</dbReference>
<evidence type="ECO:0000313" key="2">
    <source>
        <dbReference type="Proteomes" id="UP000821866"/>
    </source>
</evidence>